<dbReference type="PROSITE" id="PS00163">
    <property type="entry name" value="FUMARATE_LYASES"/>
    <property type="match status" value="1"/>
</dbReference>
<dbReference type="InterPro" id="IPR020557">
    <property type="entry name" value="Fumarate_lyase_CS"/>
</dbReference>
<dbReference type="Gene3D" id="1.10.40.30">
    <property type="entry name" value="Fumarase/aspartase (C-terminal domain)"/>
    <property type="match status" value="1"/>
</dbReference>
<feature type="binding site" evidence="5">
    <location>
        <begin position="325"/>
        <end position="327"/>
    </location>
    <ligand>
        <name>substrate</name>
    </ligand>
</feature>
<dbReference type="CDD" id="cd01362">
    <property type="entry name" value="Fumarase_classII"/>
    <property type="match status" value="1"/>
</dbReference>
<dbReference type="FunFam" id="1.10.275.10:FF:000001">
    <property type="entry name" value="Fumarate hydratase, mitochondrial"/>
    <property type="match status" value="1"/>
</dbReference>
<keyword evidence="10" id="KW-1185">Reference proteome</keyword>
<evidence type="ECO:0000256" key="5">
    <source>
        <dbReference type="HAMAP-Rule" id="MF_00743"/>
    </source>
</evidence>
<evidence type="ECO:0000256" key="2">
    <source>
        <dbReference type="ARBA" id="ARBA00022490"/>
    </source>
</evidence>
<dbReference type="UniPathway" id="UPA00223">
    <property type="reaction ID" value="UER01007"/>
</dbReference>
<evidence type="ECO:0000259" key="7">
    <source>
        <dbReference type="Pfam" id="PF00206"/>
    </source>
</evidence>
<dbReference type="Gene3D" id="1.20.200.10">
    <property type="entry name" value="Fumarase/aspartase (Central domain)"/>
    <property type="match status" value="1"/>
</dbReference>
<dbReference type="EMBL" id="CP003364">
    <property type="protein sequence ID" value="AGA25823.1"/>
    <property type="molecule type" value="Genomic_DNA"/>
</dbReference>
<dbReference type="InterPro" id="IPR024083">
    <property type="entry name" value="Fumarase/histidase_N"/>
</dbReference>
<evidence type="ECO:0000313" key="10">
    <source>
        <dbReference type="Proteomes" id="UP000010798"/>
    </source>
</evidence>
<comment type="subcellular location">
    <subcellularLocation>
        <location evidence="5">Cytoplasm</location>
    </subcellularLocation>
</comment>
<dbReference type="KEGG" id="saci:Sinac_1441"/>
<gene>
    <name evidence="5" type="primary">fumC</name>
    <name evidence="9" type="ordered locus">Sinac_1441</name>
</gene>
<dbReference type="Pfam" id="PF10415">
    <property type="entry name" value="FumaraseC_C"/>
    <property type="match status" value="1"/>
</dbReference>
<dbReference type="InterPro" id="IPR000362">
    <property type="entry name" value="Fumarate_lyase_fam"/>
</dbReference>
<organism evidence="9 10">
    <name type="scientific">Singulisphaera acidiphila (strain ATCC BAA-1392 / DSM 18658 / VKM B-2454 / MOB10)</name>
    <dbReference type="NCBI Taxonomy" id="886293"/>
    <lineage>
        <taxon>Bacteria</taxon>
        <taxon>Pseudomonadati</taxon>
        <taxon>Planctomycetota</taxon>
        <taxon>Planctomycetia</taxon>
        <taxon>Isosphaerales</taxon>
        <taxon>Isosphaeraceae</taxon>
        <taxon>Singulisphaera</taxon>
    </lineage>
</organism>
<evidence type="ECO:0000259" key="8">
    <source>
        <dbReference type="Pfam" id="PF10415"/>
    </source>
</evidence>
<dbReference type="InterPro" id="IPR022761">
    <property type="entry name" value="Fumarate_lyase_N"/>
</dbReference>
<dbReference type="AlphaFoldDB" id="L0DAG3"/>
<comment type="subunit">
    <text evidence="5">Homotetramer.</text>
</comment>
<proteinExistence type="inferred from homology"/>
<dbReference type="RefSeq" id="WP_015244997.1">
    <property type="nucleotide sequence ID" value="NC_019892.1"/>
</dbReference>
<dbReference type="InterPro" id="IPR005677">
    <property type="entry name" value="Fum_hydII"/>
</dbReference>
<name>L0DAG3_SINAD</name>
<comment type="similarity">
    <text evidence="1 5">Belongs to the class-II fumarase/aspartase family. Fumarase subfamily.</text>
</comment>
<feature type="binding site" evidence="5">
    <location>
        <position position="320"/>
    </location>
    <ligand>
        <name>substrate</name>
    </ligand>
</feature>
<dbReference type="InterPro" id="IPR018951">
    <property type="entry name" value="Fumarase_C_C"/>
</dbReference>
<comment type="catalytic activity">
    <reaction evidence="5">
        <text>(S)-malate = fumarate + H2O</text>
        <dbReference type="Rhea" id="RHEA:12460"/>
        <dbReference type="ChEBI" id="CHEBI:15377"/>
        <dbReference type="ChEBI" id="CHEBI:15589"/>
        <dbReference type="ChEBI" id="CHEBI:29806"/>
        <dbReference type="EC" id="4.2.1.2"/>
    </reaction>
</comment>
<dbReference type="SUPFAM" id="SSF48557">
    <property type="entry name" value="L-aspartase-like"/>
    <property type="match status" value="1"/>
</dbReference>
<dbReference type="HOGENOM" id="CLU_021594_4_1_0"/>
<dbReference type="GO" id="GO:0005737">
    <property type="term" value="C:cytoplasm"/>
    <property type="evidence" value="ECO:0007669"/>
    <property type="project" value="UniProtKB-SubCell"/>
</dbReference>
<feature type="binding site" evidence="5">
    <location>
        <begin position="98"/>
        <end position="100"/>
    </location>
    <ligand>
        <name>substrate</name>
    </ligand>
</feature>
<dbReference type="STRING" id="886293.Sinac_1441"/>
<feature type="binding site" evidence="5">
    <location>
        <begin position="140"/>
        <end position="142"/>
    </location>
    <ligand>
        <name>substrate</name>
    </ligand>
</feature>
<dbReference type="Pfam" id="PF00206">
    <property type="entry name" value="Lyase_1"/>
    <property type="match status" value="1"/>
</dbReference>
<evidence type="ECO:0000313" key="9">
    <source>
        <dbReference type="EMBL" id="AGA25823.1"/>
    </source>
</evidence>
<comment type="pathway">
    <text evidence="5">Carbohydrate metabolism; tricarboxylic acid cycle; (S)-malate from fumarate: step 1/1.</text>
</comment>
<dbReference type="OrthoDB" id="9802809at2"/>
<feature type="domain" description="Fumarase C C-terminal" evidence="8">
    <location>
        <begin position="425"/>
        <end position="470"/>
    </location>
</feature>
<dbReference type="Proteomes" id="UP000010798">
    <property type="component" value="Chromosome"/>
</dbReference>
<dbReference type="EC" id="4.2.1.2" evidence="5"/>
<dbReference type="PRINTS" id="PR00145">
    <property type="entry name" value="ARGSUCLYASE"/>
</dbReference>
<dbReference type="NCBIfam" id="NF008909">
    <property type="entry name" value="PRK12273.1"/>
    <property type="match status" value="1"/>
</dbReference>
<dbReference type="eggNOG" id="COG0114">
    <property type="taxonomic scope" value="Bacteria"/>
</dbReference>
<comment type="function">
    <text evidence="5">Involved in the TCA cycle. Catalyzes the stereospecific interconversion of fumarate to L-malate.</text>
</comment>
<reference evidence="9 10" key="1">
    <citation type="submission" date="2012-02" db="EMBL/GenBank/DDBJ databases">
        <title>Complete sequence of chromosome of Singulisphaera acidiphila DSM 18658.</title>
        <authorList>
            <consortium name="US DOE Joint Genome Institute (JGI-PGF)"/>
            <person name="Lucas S."/>
            <person name="Copeland A."/>
            <person name="Lapidus A."/>
            <person name="Glavina del Rio T."/>
            <person name="Dalin E."/>
            <person name="Tice H."/>
            <person name="Bruce D."/>
            <person name="Goodwin L."/>
            <person name="Pitluck S."/>
            <person name="Peters L."/>
            <person name="Ovchinnikova G."/>
            <person name="Chertkov O."/>
            <person name="Kyrpides N."/>
            <person name="Mavromatis K."/>
            <person name="Ivanova N."/>
            <person name="Brettin T."/>
            <person name="Detter J.C."/>
            <person name="Han C."/>
            <person name="Larimer F."/>
            <person name="Land M."/>
            <person name="Hauser L."/>
            <person name="Markowitz V."/>
            <person name="Cheng J.-F."/>
            <person name="Hugenholtz P."/>
            <person name="Woyke T."/>
            <person name="Wu D."/>
            <person name="Tindall B."/>
            <person name="Pomrenke H."/>
            <person name="Brambilla E."/>
            <person name="Klenk H.-P."/>
            <person name="Eisen J.A."/>
        </authorList>
    </citation>
    <scope>NUCLEOTIDE SEQUENCE [LARGE SCALE GENOMIC DNA]</scope>
    <source>
        <strain evidence="10">ATCC BAA-1392 / DSM 18658 / VKM B-2454 / MOB10</strain>
    </source>
</reference>
<dbReference type="PANTHER" id="PTHR11444">
    <property type="entry name" value="ASPARTATEAMMONIA/ARGININOSUCCINATE/ADENYLOSUCCINATE LYASE"/>
    <property type="match status" value="1"/>
</dbReference>
<feature type="site" description="Important for catalytic activity" evidence="5">
    <location>
        <position position="332"/>
    </location>
</feature>
<evidence type="ECO:0000256" key="6">
    <source>
        <dbReference type="SAM" id="MobiDB-lite"/>
    </source>
</evidence>
<feature type="domain" description="Fumarate lyase N-terminal" evidence="7">
    <location>
        <begin position="14"/>
        <end position="343"/>
    </location>
</feature>
<evidence type="ECO:0000256" key="3">
    <source>
        <dbReference type="ARBA" id="ARBA00022532"/>
    </source>
</evidence>
<evidence type="ECO:0000256" key="1">
    <source>
        <dbReference type="ARBA" id="ARBA00009084"/>
    </source>
</evidence>
<dbReference type="InterPro" id="IPR008948">
    <property type="entry name" value="L-Aspartase-like"/>
</dbReference>
<dbReference type="HAMAP" id="MF_00743">
    <property type="entry name" value="FumaraseC"/>
    <property type="match status" value="1"/>
</dbReference>
<accession>L0DAG3</accession>
<feature type="binding site" evidence="5">
    <location>
        <position position="188"/>
    </location>
    <ligand>
        <name>substrate</name>
    </ligand>
</feature>
<evidence type="ECO:0000256" key="4">
    <source>
        <dbReference type="ARBA" id="ARBA00023239"/>
    </source>
</evidence>
<feature type="active site" description="Proton donor/acceptor" evidence="5">
    <location>
        <position position="189"/>
    </location>
</feature>
<sequence>MAKTRVEMDSMGGMDVPVEAYYGAQTERARRNFQISPLRFPRSFIRALGLIKKAAAQVNMDLRLLPADLGERIVLAAQAVADGLHDDQFVVDIFQTGSGTSTNMNANEVIAGVANEFFNGGVRGGKTPVHPNDAVNMGQSSNDVIPTAIHIAALEAIEKHLSPALTHLHERLEEKARAFDEVVKIGRTHLQDAVPIRLGQEFSGYAAQVHHGVSRLNRSRESLVELAIGGTAVGTGINTHAEFPKRMAAKLSQDTGLSFRPAGNPFEAMANRDAAVEVSSTLKTVAISLSNIANNIRWLASGPRCGIGEIQIPELQPGSSIMPAKVNPVIPEAVMMVTAQVVGNDATIAWANALGSNFDLNVMMPVLAFNLLQSIDLLANAAEHLADKCVDAEQFLAGSKAVGVVRIEADVNGCRDQIERSLAMCTALAPRIGYDNASAIAKKAYHDKVNVREIALSLVGKTPEEVESVLGGSASAETLKKKGNYPSAQEIETLLDPRGQTVRGTGVGGSGGG</sequence>
<feature type="binding site" description="in site B" evidence="5">
    <location>
        <begin position="130"/>
        <end position="133"/>
    </location>
    <ligand>
        <name>substrate</name>
    </ligand>
</feature>
<keyword evidence="2 5" id="KW-0963">Cytoplasm</keyword>
<feature type="region of interest" description="Disordered" evidence="6">
    <location>
        <begin position="491"/>
        <end position="513"/>
    </location>
</feature>
<dbReference type="GO" id="GO:0006106">
    <property type="term" value="P:fumarate metabolic process"/>
    <property type="evidence" value="ECO:0007669"/>
    <property type="project" value="InterPro"/>
</dbReference>
<dbReference type="GO" id="GO:0006099">
    <property type="term" value="P:tricarboxylic acid cycle"/>
    <property type="evidence" value="ECO:0007669"/>
    <property type="project" value="UniProtKB-UniRule"/>
</dbReference>
<dbReference type="PANTHER" id="PTHR11444:SF22">
    <property type="entry name" value="FUMARATE HYDRATASE CLASS II"/>
    <property type="match status" value="1"/>
</dbReference>
<protein>
    <recommendedName>
        <fullName evidence="5">Fumarate hydratase class II</fullName>
        <shortName evidence="5">Fumarase C</shortName>
        <ecNumber evidence="5">4.2.1.2</ecNumber>
    </recommendedName>
    <alternativeName>
        <fullName evidence="5">Aerobic fumarase</fullName>
    </alternativeName>
    <alternativeName>
        <fullName evidence="5">Iron-independent fumarase</fullName>
    </alternativeName>
</protein>
<dbReference type="PRINTS" id="PR00149">
    <property type="entry name" value="FUMRATELYASE"/>
</dbReference>
<comment type="miscellaneous">
    <text evidence="5">There are 2 substrate-binding sites: the catalytic A site, and the non-catalytic B site that may play a role in the transfer of substrate or product between the active site and the solvent. Alternatively, the B site may bind allosteric effectors.</text>
</comment>
<dbReference type="GO" id="GO:0004333">
    <property type="term" value="F:fumarate hydratase activity"/>
    <property type="evidence" value="ECO:0007669"/>
    <property type="project" value="UniProtKB-UniRule"/>
</dbReference>
<keyword evidence="3 5" id="KW-0816">Tricarboxylic acid cycle</keyword>
<feature type="active site" evidence="5">
    <location>
        <position position="319"/>
    </location>
</feature>
<dbReference type="FunFam" id="1.20.200.10:FF:000001">
    <property type="entry name" value="Fumarate hydratase, mitochondrial"/>
    <property type="match status" value="1"/>
</dbReference>
<keyword evidence="4 5" id="KW-0456">Lyase</keyword>
<dbReference type="Gene3D" id="1.10.275.10">
    <property type="entry name" value="Fumarase/aspartase (N-terminal domain)"/>
    <property type="match status" value="1"/>
</dbReference>